<organism evidence="10 11">
    <name type="scientific">Candidatus Kaiserbacteria bacterium RIFCSPHIGHO2_02_FULL_55_20</name>
    <dbReference type="NCBI Taxonomy" id="1798497"/>
    <lineage>
        <taxon>Bacteria</taxon>
        <taxon>Candidatus Kaiseribacteriota</taxon>
    </lineage>
</organism>
<gene>
    <name evidence="7" type="primary">rsmA</name>
    <name evidence="7" type="synonym">ksgA</name>
    <name evidence="10" type="ORF">A3D71_03350</name>
</gene>
<feature type="binding site" evidence="7 8">
    <location>
        <position position="15"/>
    </location>
    <ligand>
        <name>S-adenosyl-L-methionine</name>
        <dbReference type="ChEBI" id="CHEBI:59789"/>
    </ligand>
</feature>
<dbReference type="PROSITE" id="PS51689">
    <property type="entry name" value="SAM_RNA_A_N6_MT"/>
    <property type="match status" value="1"/>
</dbReference>
<evidence type="ECO:0000313" key="11">
    <source>
        <dbReference type="Proteomes" id="UP000177652"/>
    </source>
</evidence>
<dbReference type="NCBIfam" id="TIGR00755">
    <property type="entry name" value="ksgA"/>
    <property type="match status" value="1"/>
</dbReference>
<keyword evidence="4 7" id="KW-0808">Transferase</keyword>
<evidence type="ECO:0000256" key="1">
    <source>
        <dbReference type="ARBA" id="ARBA00022490"/>
    </source>
</evidence>
<sequence length="265" mass="28830">MRSVKKSKGARLGQHFLTGTWAAARLAEAVHVQTSETILEIGPGKGALTRELLATGEKVLAVEKDGALVEQLKQTFAAEIDSGALKIVVADIRDFEPERFGLTAGGYVLAANIPYYITGEIIRQFLETPAQPRAMALLIQKEVAERIIARDGKESILSLSVKAYGKPKIVAKVSRGNFSPPPSVDSAILLVGDISKKFFDDLDERIFFKVVKAGFSSKRKFLANNLSMFGKAEAQQALNACGLSPKTRAEDVPLQEWGELTRELS</sequence>
<feature type="binding site" evidence="7 8">
    <location>
        <position position="63"/>
    </location>
    <ligand>
        <name>S-adenosyl-L-methionine</name>
        <dbReference type="ChEBI" id="CHEBI:59789"/>
    </ligand>
</feature>
<dbReference type="PROSITE" id="PS01131">
    <property type="entry name" value="RRNA_A_DIMETH"/>
    <property type="match status" value="1"/>
</dbReference>
<feature type="binding site" evidence="7 8">
    <location>
        <position position="17"/>
    </location>
    <ligand>
        <name>S-adenosyl-L-methionine</name>
        <dbReference type="ChEBI" id="CHEBI:59789"/>
    </ligand>
</feature>
<dbReference type="SUPFAM" id="SSF53335">
    <property type="entry name" value="S-adenosyl-L-methionine-dependent methyltransferases"/>
    <property type="match status" value="1"/>
</dbReference>
<dbReference type="EMBL" id="MFLK01000021">
    <property type="protein sequence ID" value="OGG66067.1"/>
    <property type="molecule type" value="Genomic_DNA"/>
</dbReference>
<dbReference type="PANTHER" id="PTHR11727">
    <property type="entry name" value="DIMETHYLADENOSINE TRANSFERASE"/>
    <property type="match status" value="1"/>
</dbReference>
<evidence type="ECO:0000256" key="5">
    <source>
        <dbReference type="ARBA" id="ARBA00022691"/>
    </source>
</evidence>
<comment type="caution">
    <text evidence="10">The sequence shown here is derived from an EMBL/GenBank/DDBJ whole genome shotgun (WGS) entry which is preliminary data.</text>
</comment>
<dbReference type="SMART" id="SM00650">
    <property type="entry name" value="rADc"/>
    <property type="match status" value="1"/>
</dbReference>
<dbReference type="Gene3D" id="1.10.8.100">
    <property type="entry name" value="Ribosomal RNA adenine dimethylase-like, domain 2"/>
    <property type="match status" value="1"/>
</dbReference>
<dbReference type="PANTHER" id="PTHR11727:SF7">
    <property type="entry name" value="DIMETHYLADENOSINE TRANSFERASE-RELATED"/>
    <property type="match status" value="1"/>
</dbReference>
<dbReference type="EC" id="2.1.1.182" evidence="7"/>
<protein>
    <recommendedName>
        <fullName evidence="7">Ribosomal RNA small subunit methyltransferase A</fullName>
        <ecNumber evidence="7">2.1.1.182</ecNumber>
    </recommendedName>
    <alternativeName>
        <fullName evidence="7">16S rRNA (adenine(1518)-N(6)/adenine(1519)-N(6))-dimethyltransferase</fullName>
    </alternativeName>
    <alternativeName>
        <fullName evidence="7">16S rRNA dimethyladenosine transferase</fullName>
    </alternativeName>
    <alternativeName>
        <fullName evidence="7">16S rRNA dimethylase</fullName>
    </alternativeName>
    <alternativeName>
        <fullName evidence="7">S-adenosylmethionine-6-N', N'-adenosyl(rRNA) dimethyltransferase</fullName>
    </alternativeName>
</protein>
<dbReference type="STRING" id="1798497.A3D71_03350"/>
<dbReference type="InterPro" id="IPR023165">
    <property type="entry name" value="rRNA_Ade_diMease-like_C"/>
</dbReference>
<dbReference type="InterPro" id="IPR001737">
    <property type="entry name" value="KsgA/Erm"/>
</dbReference>
<evidence type="ECO:0000256" key="3">
    <source>
        <dbReference type="ARBA" id="ARBA00022603"/>
    </source>
</evidence>
<dbReference type="CDD" id="cd02440">
    <property type="entry name" value="AdoMet_MTases"/>
    <property type="match status" value="1"/>
</dbReference>
<evidence type="ECO:0000259" key="9">
    <source>
        <dbReference type="SMART" id="SM00650"/>
    </source>
</evidence>
<dbReference type="Pfam" id="PF00398">
    <property type="entry name" value="RrnaAD"/>
    <property type="match status" value="1"/>
</dbReference>
<dbReference type="InterPro" id="IPR020596">
    <property type="entry name" value="rRNA_Ade_Mease_Trfase_CS"/>
</dbReference>
<dbReference type="Proteomes" id="UP000177652">
    <property type="component" value="Unassembled WGS sequence"/>
</dbReference>
<comment type="function">
    <text evidence="7">Specifically dimethylates two adjacent adenosines (A1518 and A1519) in the loop of a conserved hairpin near the 3'-end of 16S rRNA in the 30S particle. May play a critical role in biogenesis of 30S subunits.</text>
</comment>
<comment type="subcellular location">
    <subcellularLocation>
        <location evidence="7">Cytoplasm</location>
    </subcellularLocation>
</comment>
<dbReference type="GO" id="GO:0005829">
    <property type="term" value="C:cytosol"/>
    <property type="evidence" value="ECO:0007669"/>
    <property type="project" value="TreeGrafter"/>
</dbReference>
<feature type="binding site" evidence="7 8">
    <location>
        <position position="91"/>
    </location>
    <ligand>
        <name>S-adenosyl-L-methionine</name>
        <dbReference type="ChEBI" id="CHEBI:59789"/>
    </ligand>
</feature>
<keyword evidence="5 7" id="KW-0949">S-adenosyl-L-methionine</keyword>
<name>A0A1F6DXJ7_9BACT</name>
<evidence type="ECO:0000256" key="4">
    <source>
        <dbReference type="ARBA" id="ARBA00022679"/>
    </source>
</evidence>
<dbReference type="InterPro" id="IPR020598">
    <property type="entry name" value="rRNA_Ade_methylase_Trfase_N"/>
</dbReference>
<accession>A0A1F6DXJ7</accession>
<dbReference type="GO" id="GO:0052908">
    <property type="term" value="F:16S rRNA (adenine(1518)-N(6)/adenine(1519)-N(6))-dimethyltransferase activity"/>
    <property type="evidence" value="ECO:0007669"/>
    <property type="project" value="UniProtKB-EC"/>
</dbReference>
<feature type="binding site" evidence="7 8">
    <location>
        <position position="42"/>
    </location>
    <ligand>
        <name>S-adenosyl-L-methionine</name>
        <dbReference type="ChEBI" id="CHEBI:59789"/>
    </ligand>
</feature>
<keyword evidence="3 7" id="KW-0489">Methyltransferase</keyword>
<reference evidence="10 11" key="1">
    <citation type="journal article" date="2016" name="Nat. Commun.">
        <title>Thousands of microbial genomes shed light on interconnected biogeochemical processes in an aquifer system.</title>
        <authorList>
            <person name="Anantharaman K."/>
            <person name="Brown C.T."/>
            <person name="Hug L.A."/>
            <person name="Sharon I."/>
            <person name="Castelle C.J."/>
            <person name="Probst A.J."/>
            <person name="Thomas B.C."/>
            <person name="Singh A."/>
            <person name="Wilkins M.J."/>
            <person name="Karaoz U."/>
            <person name="Brodie E.L."/>
            <person name="Williams K.H."/>
            <person name="Hubbard S.S."/>
            <person name="Banfield J.F."/>
        </authorList>
    </citation>
    <scope>NUCLEOTIDE SEQUENCE [LARGE SCALE GENOMIC DNA]</scope>
</reference>
<keyword evidence="2 7" id="KW-0698">rRNA processing</keyword>
<dbReference type="AlphaFoldDB" id="A0A1F6DXJ7"/>
<dbReference type="InterPro" id="IPR011530">
    <property type="entry name" value="rRNA_adenine_dimethylase"/>
</dbReference>
<keyword evidence="6 7" id="KW-0694">RNA-binding</keyword>
<dbReference type="InterPro" id="IPR029063">
    <property type="entry name" value="SAM-dependent_MTases_sf"/>
</dbReference>
<evidence type="ECO:0000256" key="7">
    <source>
        <dbReference type="HAMAP-Rule" id="MF_00607"/>
    </source>
</evidence>
<proteinExistence type="inferred from homology"/>
<evidence type="ECO:0000313" key="10">
    <source>
        <dbReference type="EMBL" id="OGG66067.1"/>
    </source>
</evidence>
<dbReference type="Gene3D" id="3.40.50.150">
    <property type="entry name" value="Vaccinia Virus protein VP39"/>
    <property type="match status" value="1"/>
</dbReference>
<evidence type="ECO:0000256" key="6">
    <source>
        <dbReference type="ARBA" id="ARBA00022884"/>
    </source>
</evidence>
<evidence type="ECO:0000256" key="2">
    <source>
        <dbReference type="ARBA" id="ARBA00022552"/>
    </source>
</evidence>
<comment type="catalytic activity">
    <reaction evidence="7">
        <text>adenosine(1518)/adenosine(1519) in 16S rRNA + 4 S-adenosyl-L-methionine = N(6)-dimethyladenosine(1518)/N(6)-dimethyladenosine(1519) in 16S rRNA + 4 S-adenosyl-L-homocysteine + 4 H(+)</text>
        <dbReference type="Rhea" id="RHEA:19609"/>
        <dbReference type="Rhea" id="RHEA-COMP:10232"/>
        <dbReference type="Rhea" id="RHEA-COMP:10233"/>
        <dbReference type="ChEBI" id="CHEBI:15378"/>
        <dbReference type="ChEBI" id="CHEBI:57856"/>
        <dbReference type="ChEBI" id="CHEBI:59789"/>
        <dbReference type="ChEBI" id="CHEBI:74411"/>
        <dbReference type="ChEBI" id="CHEBI:74493"/>
        <dbReference type="EC" id="2.1.1.182"/>
    </reaction>
</comment>
<feature type="binding site" evidence="7 8">
    <location>
        <position position="112"/>
    </location>
    <ligand>
        <name>S-adenosyl-L-methionine</name>
        <dbReference type="ChEBI" id="CHEBI:59789"/>
    </ligand>
</feature>
<comment type="similarity">
    <text evidence="7">Belongs to the class I-like SAM-binding methyltransferase superfamily. rRNA adenine N(6)-methyltransferase family. RsmA subfamily.</text>
</comment>
<evidence type="ECO:0000256" key="8">
    <source>
        <dbReference type="PROSITE-ProRule" id="PRU01026"/>
    </source>
</evidence>
<dbReference type="HAMAP" id="MF_00607">
    <property type="entry name" value="16SrRNA_methyltr_A"/>
    <property type="match status" value="1"/>
</dbReference>
<dbReference type="GO" id="GO:0003723">
    <property type="term" value="F:RNA binding"/>
    <property type="evidence" value="ECO:0007669"/>
    <property type="project" value="UniProtKB-UniRule"/>
</dbReference>
<keyword evidence="1 7" id="KW-0963">Cytoplasm</keyword>
<feature type="domain" description="Ribosomal RNA adenine methylase transferase N-terminal" evidence="9">
    <location>
        <begin position="22"/>
        <end position="197"/>
    </location>
</feature>